<dbReference type="SUPFAM" id="SSF46785">
    <property type="entry name" value="Winged helix' DNA-binding domain"/>
    <property type="match status" value="1"/>
</dbReference>
<keyword evidence="2" id="KW-0547">Nucleotide-binding</keyword>
<dbReference type="Gene3D" id="1.10.1790.10">
    <property type="entry name" value="PRD domain"/>
    <property type="match status" value="1"/>
</dbReference>
<evidence type="ECO:0000313" key="9">
    <source>
        <dbReference type="Proteomes" id="UP000092714"/>
    </source>
</evidence>
<dbReference type="InterPro" id="IPR027417">
    <property type="entry name" value="P-loop_NTPase"/>
</dbReference>
<sequence length="907" mass="102895">MRIKEKVHMNLEELSEKAIENGEKGVTAKEISEILGVQRNVVSQYLNELCREGHAIKINTRPVYFLHSNLVKVKNEDKKDKTDDPFTKLIGYNGSLKEAVEQCKAAAVYPNKGLPITLTGKSGVGKSFMASLIYEYAIHKKVIDESAPFVTFNCADYANNPELLSANLFGYKKGAFTGAEKDTIGLIEAADGGYLFLDEVHRLSPEGQEKLFLFLDQGRYRRIGETNRWRSAKVRFIFATTENLDEVLLDTFKRRIPIFVEIPSLDKRSVSERLSMIHNFYLNEAKEIGRDLIISRNVINSLISINGSGNIGLLKNIIISSCANAYRNNLESEVIEINIKDLPREFKNKTNIKNIFCYENMKICREKAEENSVQYLTNNESTLIKEEIQAILKIINNLNASVINEEKFKKLSIGSLNKIFNEMIFNNGHIEKDILTYKLISSVVDNALVSLQQGYGVKVYGNSSKLITYALIVFKNICNEDKSLASDYKLQLKTLKKKLSKSYLIANKIVEIIEGTLDYECCDILKIFLTLYFNKLVSLDKNRCNAIIVAHGYSTASSITSVANTFFEDFIFEPFDMPIDVSTMTVVKRIKEYLANVNTDSGTIVLVDMGSLNEIYDELRNVVNGHVGVINNISTRLALDVANRIINNENIEDIVKKCSDNNKTEYRFYKAPKKKRAIVVTCISGIGTAEKLRGILTKCIGEADIEIIAKDYNSVVNNSKDDFENIGYDVRLIISTTQLEVEGIKVIELQNLISSGSEGVIEEVLDGVVKKKNIDEIKNDIIKFFSLQNILNQLTILNPDKIVDEVDKIINNYEISLNKKFEGDLKLALFIHISMLIERLVLRENITSHPDEEKFKQCHSDFIELSEEIFRDVLKEYRVSLSLAEIVIIHDIINFRIVRTRTLDNED</sequence>
<evidence type="ECO:0000256" key="1">
    <source>
        <dbReference type="ARBA" id="ARBA00022679"/>
    </source>
</evidence>
<dbReference type="InterPro" id="IPR011608">
    <property type="entry name" value="PRD"/>
</dbReference>
<keyword evidence="1" id="KW-0808">Transferase</keyword>
<dbReference type="Gene3D" id="3.40.50.510">
    <property type="entry name" value="Phosphotransferase system, mannose-type IIA component"/>
    <property type="match status" value="1"/>
</dbReference>
<evidence type="ECO:0000313" key="8">
    <source>
        <dbReference type="EMBL" id="OBY09754.1"/>
    </source>
</evidence>
<evidence type="ECO:0000259" key="6">
    <source>
        <dbReference type="PROSITE" id="PS51096"/>
    </source>
</evidence>
<evidence type="ECO:0000259" key="5">
    <source>
        <dbReference type="PROSITE" id="PS50045"/>
    </source>
</evidence>
<dbReference type="Gene3D" id="3.40.50.300">
    <property type="entry name" value="P-loop containing nucleotide triphosphate hydrolases"/>
    <property type="match status" value="1"/>
</dbReference>
<evidence type="ECO:0000259" key="7">
    <source>
        <dbReference type="PROSITE" id="PS51372"/>
    </source>
</evidence>
<dbReference type="GO" id="GO:0009401">
    <property type="term" value="P:phosphoenolpyruvate-dependent sugar phosphotransferase system"/>
    <property type="evidence" value="ECO:0007669"/>
    <property type="project" value="InterPro"/>
</dbReference>
<dbReference type="GO" id="GO:0016020">
    <property type="term" value="C:membrane"/>
    <property type="evidence" value="ECO:0007669"/>
    <property type="project" value="InterPro"/>
</dbReference>
<feature type="domain" description="PRD" evidence="7">
    <location>
        <begin position="797"/>
        <end position="903"/>
    </location>
</feature>
<dbReference type="GO" id="GO:0006355">
    <property type="term" value="P:regulation of DNA-templated transcription"/>
    <property type="evidence" value="ECO:0007669"/>
    <property type="project" value="InterPro"/>
</dbReference>
<dbReference type="InterPro" id="IPR036662">
    <property type="entry name" value="PTS_EIIA_man-typ_sf"/>
</dbReference>
<dbReference type="SUPFAM" id="SSF53062">
    <property type="entry name" value="PTS system fructose IIA component-like"/>
    <property type="match status" value="1"/>
</dbReference>
<keyword evidence="4" id="KW-0238">DNA-binding</keyword>
<dbReference type="PROSITE" id="PS51096">
    <property type="entry name" value="PTS_EIIA_TYPE_4"/>
    <property type="match status" value="1"/>
</dbReference>
<gene>
    <name evidence="8" type="ORF">CP373A1_13885</name>
</gene>
<dbReference type="InterPro" id="IPR004701">
    <property type="entry name" value="PTS_EIIA_man-typ"/>
</dbReference>
<dbReference type="CDD" id="cd00009">
    <property type="entry name" value="AAA"/>
    <property type="match status" value="1"/>
</dbReference>
<dbReference type="InterPro" id="IPR036634">
    <property type="entry name" value="PRD_sf"/>
</dbReference>
<proteinExistence type="predicted"/>
<evidence type="ECO:0000256" key="3">
    <source>
        <dbReference type="ARBA" id="ARBA00022840"/>
    </source>
</evidence>
<dbReference type="InterPro" id="IPR003593">
    <property type="entry name" value="AAA+_ATPase"/>
</dbReference>
<dbReference type="PANTHER" id="PTHR32071">
    <property type="entry name" value="TRANSCRIPTIONAL REGULATORY PROTEIN"/>
    <property type="match status" value="1"/>
</dbReference>
<dbReference type="AlphaFoldDB" id="A0A1B8RM12"/>
<dbReference type="PROSITE" id="PS51372">
    <property type="entry name" value="PRD_2"/>
    <property type="match status" value="1"/>
</dbReference>
<protein>
    <submittedName>
        <fullName evidence="8">Uncharacterized protein</fullName>
    </submittedName>
</protein>
<dbReference type="GO" id="GO:0016740">
    <property type="term" value="F:transferase activity"/>
    <property type="evidence" value="ECO:0007669"/>
    <property type="project" value="UniProtKB-KW"/>
</dbReference>
<evidence type="ECO:0000256" key="2">
    <source>
        <dbReference type="ARBA" id="ARBA00022741"/>
    </source>
</evidence>
<dbReference type="PANTHER" id="PTHR32071:SF38">
    <property type="entry name" value="PSP OPERON TRANSCRIPTIONAL ACTIVATOR"/>
    <property type="match status" value="1"/>
</dbReference>
<dbReference type="Proteomes" id="UP000092714">
    <property type="component" value="Unassembled WGS sequence"/>
</dbReference>
<dbReference type="EMBL" id="MAPZ01000026">
    <property type="protein sequence ID" value="OBY09754.1"/>
    <property type="molecule type" value="Genomic_DNA"/>
</dbReference>
<dbReference type="SUPFAM" id="SSF52540">
    <property type="entry name" value="P-loop containing nucleoside triphosphate hydrolases"/>
    <property type="match status" value="1"/>
</dbReference>
<accession>A0A1B8RM12</accession>
<evidence type="ECO:0000256" key="4">
    <source>
        <dbReference type="ARBA" id="ARBA00023125"/>
    </source>
</evidence>
<dbReference type="Pfam" id="PF00158">
    <property type="entry name" value="Sigma54_activat"/>
    <property type="match status" value="1"/>
</dbReference>
<dbReference type="SUPFAM" id="SSF63520">
    <property type="entry name" value="PTS-regulatory domain, PRD"/>
    <property type="match status" value="1"/>
</dbReference>
<dbReference type="InterPro" id="IPR036390">
    <property type="entry name" value="WH_DNA-bd_sf"/>
</dbReference>
<organism evidence="8 9">
    <name type="scientific">Clostridium paraputrificum</name>
    <dbReference type="NCBI Taxonomy" id="29363"/>
    <lineage>
        <taxon>Bacteria</taxon>
        <taxon>Bacillati</taxon>
        <taxon>Bacillota</taxon>
        <taxon>Clostridia</taxon>
        <taxon>Eubacteriales</taxon>
        <taxon>Clostridiaceae</taxon>
        <taxon>Clostridium</taxon>
    </lineage>
</organism>
<comment type="caution">
    <text evidence="8">The sequence shown here is derived from an EMBL/GenBank/DDBJ whole genome shotgun (WGS) entry which is preliminary data.</text>
</comment>
<feature type="domain" description="Sigma-54 factor interaction" evidence="5">
    <location>
        <begin position="89"/>
        <end position="323"/>
    </location>
</feature>
<dbReference type="PROSITE" id="PS50045">
    <property type="entry name" value="SIGMA54_INTERACT_4"/>
    <property type="match status" value="1"/>
</dbReference>
<dbReference type="RefSeq" id="WP_065254751.1">
    <property type="nucleotide sequence ID" value="NZ_JADNCW010000008.1"/>
</dbReference>
<dbReference type="SMART" id="SM00382">
    <property type="entry name" value="AAA"/>
    <property type="match status" value="1"/>
</dbReference>
<keyword evidence="3" id="KW-0067">ATP-binding</keyword>
<dbReference type="GO" id="GO:0003677">
    <property type="term" value="F:DNA binding"/>
    <property type="evidence" value="ECO:0007669"/>
    <property type="project" value="UniProtKB-KW"/>
</dbReference>
<name>A0A1B8RM12_9CLOT</name>
<dbReference type="Pfam" id="PF03610">
    <property type="entry name" value="EIIA-man"/>
    <property type="match status" value="1"/>
</dbReference>
<keyword evidence="9" id="KW-1185">Reference proteome</keyword>
<reference evidence="8 9" key="1">
    <citation type="submission" date="2016-06" db="EMBL/GenBank/DDBJ databases">
        <authorList>
            <person name="Kjaerup R.B."/>
            <person name="Dalgaard T.S."/>
            <person name="Juul-Madsen H.R."/>
        </authorList>
    </citation>
    <scope>NUCLEOTIDE SEQUENCE [LARGE SCALE GENOMIC DNA]</scope>
    <source>
        <strain evidence="8 9">373-A1</strain>
    </source>
</reference>
<dbReference type="InterPro" id="IPR002078">
    <property type="entry name" value="Sigma_54_int"/>
</dbReference>
<dbReference type="Pfam" id="PF00874">
    <property type="entry name" value="PRD"/>
    <property type="match status" value="1"/>
</dbReference>
<feature type="domain" description="PTS EIIA type-4" evidence="6">
    <location>
        <begin position="543"/>
        <end position="678"/>
    </location>
</feature>
<dbReference type="GO" id="GO:0005524">
    <property type="term" value="F:ATP binding"/>
    <property type="evidence" value="ECO:0007669"/>
    <property type="project" value="UniProtKB-KW"/>
</dbReference>